<dbReference type="InterPro" id="IPR049492">
    <property type="entry name" value="BD-FAE-like_dom"/>
</dbReference>
<dbReference type="GO" id="GO:0016787">
    <property type="term" value="F:hydrolase activity"/>
    <property type="evidence" value="ECO:0007669"/>
    <property type="project" value="UniProtKB-KW"/>
</dbReference>
<feature type="compositionally biased region" description="Basic and acidic residues" evidence="12">
    <location>
        <begin position="28"/>
        <end position="38"/>
    </location>
</feature>
<keyword evidence="5" id="KW-0256">Endoplasmic reticulum</keyword>
<dbReference type="PANTHER" id="PTHR48081">
    <property type="entry name" value="AB HYDROLASE SUPERFAMILY PROTEIN C4A8.06C"/>
    <property type="match status" value="1"/>
</dbReference>
<dbReference type="Proteomes" id="UP001293593">
    <property type="component" value="Unassembled WGS sequence"/>
</dbReference>
<evidence type="ECO:0000256" key="11">
    <source>
        <dbReference type="ARBA" id="ARBA00049507"/>
    </source>
</evidence>
<accession>A0AAE1TB44</accession>
<comment type="subcellular location">
    <subcellularLocation>
        <location evidence="1">Endoplasmic reticulum membrane</location>
    </subcellularLocation>
    <subcellularLocation>
        <location evidence="2">Golgi apparatus membrane</location>
        <topology evidence="2">Multi-pass membrane protein</topology>
    </subcellularLocation>
</comment>
<feature type="transmembrane region" description="Helical" evidence="13">
    <location>
        <begin position="90"/>
        <end position="116"/>
    </location>
</feature>
<evidence type="ECO:0000259" key="14">
    <source>
        <dbReference type="Pfam" id="PF20434"/>
    </source>
</evidence>
<evidence type="ECO:0000256" key="8">
    <source>
        <dbReference type="ARBA" id="ARBA00023136"/>
    </source>
</evidence>
<evidence type="ECO:0000313" key="16">
    <source>
        <dbReference type="Proteomes" id="UP001293593"/>
    </source>
</evidence>
<keyword evidence="3 13" id="KW-0812">Transmembrane</keyword>
<dbReference type="GO" id="GO:0005789">
    <property type="term" value="C:endoplasmic reticulum membrane"/>
    <property type="evidence" value="ECO:0007669"/>
    <property type="project" value="UniProtKB-SubCell"/>
</dbReference>
<evidence type="ECO:0000256" key="4">
    <source>
        <dbReference type="ARBA" id="ARBA00022801"/>
    </source>
</evidence>
<keyword evidence="6 13" id="KW-1133">Transmembrane helix</keyword>
<keyword evidence="7" id="KW-0333">Golgi apparatus</keyword>
<keyword evidence="8 13" id="KW-0472">Membrane</keyword>
<evidence type="ECO:0000256" key="10">
    <source>
        <dbReference type="ARBA" id="ARBA00038928"/>
    </source>
</evidence>
<reference evidence="15" key="1">
    <citation type="submission" date="2023-10" db="EMBL/GenBank/DDBJ databases">
        <title>Chromosome-level genome of the transformable northern wattle, Acacia crassicarpa.</title>
        <authorList>
            <person name="Massaro I."/>
            <person name="Sinha N.R."/>
            <person name="Poethig S."/>
            <person name="Leichty A.R."/>
        </authorList>
    </citation>
    <scope>NUCLEOTIDE SEQUENCE</scope>
    <source>
        <strain evidence="15">Acra3RX</strain>
        <tissue evidence="15">Leaf</tissue>
    </source>
</reference>
<dbReference type="Gene3D" id="3.40.50.1820">
    <property type="entry name" value="alpha/beta hydrolase"/>
    <property type="match status" value="1"/>
</dbReference>
<evidence type="ECO:0000256" key="6">
    <source>
        <dbReference type="ARBA" id="ARBA00022989"/>
    </source>
</evidence>
<keyword evidence="4" id="KW-0378">Hydrolase</keyword>
<organism evidence="15 16">
    <name type="scientific">Acacia crassicarpa</name>
    <name type="common">northern wattle</name>
    <dbReference type="NCBI Taxonomy" id="499986"/>
    <lineage>
        <taxon>Eukaryota</taxon>
        <taxon>Viridiplantae</taxon>
        <taxon>Streptophyta</taxon>
        <taxon>Embryophyta</taxon>
        <taxon>Tracheophyta</taxon>
        <taxon>Spermatophyta</taxon>
        <taxon>Magnoliopsida</taxon>
        <taxon>eudicotyledons</taxon>
        <taxon>Gunneridae</taxon>
        <taxon>Pentapetalae</taxon>
        <taxon>rosids</taxon>
        <taxon>fabids</taxon>
        <taxon>Fabales</taxon>
        <taxon>Fabaceae</taxon>
        <taxon>Caesalpinioideae</taxon>
        <taxon>mimosoid clade</taxon>
        <taxon>Acacieae</taxon>
        <taxon>Acacia</taxon>
    </lineage>
</organism>
<dbReference type="EMBL" id="JAWXYG010000003">
    <property type="protein sequence ID" value="KAK4278271.1"/>
    <property type="molecule type" value="Genomic_DNA"/>
</dbReference>
<feature type="domain" description="BD-FAE-like" evidence="14">
    <location>
        <begin position="135"/>
        <end position="344"/>
    </location>
</feature>
<evidence type="ECO:0000256" key="13">
    <source>
        <dbReference type="SAM" id="Phobius"/>
    </source>
</evidence>
<dbReference type="SUPFAM" id="SSF53474">
    <property type="entry name" value="alpha/beta-Hydrolases"/>
    <property type="match status" value="1"/>
</dbReference>
<feature type="region of interest" description="Disordered" evidence="12">
    <location>
        <begin position="28"/>
        <end position="54"/>
    </location>
</feature>
<protein>
    <recommendedName>
        <fullName evidence="10">protein-S-isoprenylcysteine alpha-carbonyl methylesterase</fullName>
        <ecNumber evidence="10">3.1.1.n2</ecNumber>
    </recommendedName>
</protein>
<dbReference type="GO" id="GO:0000139">
    <property type="term" value="C:Golgi membrane"/>
    <property type="evidence" value="ECO:0007669"/>
    <property type="project" value="UniProtKB-SubCell"/>
</dbReference>
<evidence type="ECO:0000256" key="5">
    <source>
        <dbReference type="ARBA" id="ARBA00022824"/>
    </source>
</evidence>
<sequence length="420" mass="46789">MAPSTTRRLVSMFGGGRAMLDVDSGELSRETDWDGSREKHARVPGKNGPQPRLTRQRSCKENINHFAAETYLISRLTFTLLRKLGVGYRWISQFLALVCYALLLMPGFLQVAYHYFSSKQVMRSVIYGDMPRNRMDLYLPANIREPKPVLIFVTGGAWIIGYKAWGSFLGLQLAERDIVVASIDYRNFPQGTISDMVKDVSQGISYVVKNIADYGGDPNRIYLMGQSAGAHISACALVDQAIRESGKGDSVAWSISQIKAYFGLSGGYNLMDLVDHFHQRGLSRSVFFSIMEGEQSLRKFSPEVKVLDPSFKDAVLLLPPIILFHGSDDFSIPSDSSKKFADALKKVGARTELILYDGKTHTDLFIHDPLRGGKDDLFEHIVSIIHAGDEEALAKDATAPPRRRLAPEFLIKLASMISPF</sequence>
<dbReference type="InterPro" id="IPR029058">
    <property type="entry name" value="AB_hydrolase_fold"/>
</dbReference>
<dbReference type="PANTHER" id="PTHR48081:SF33">
    <property type="entry name" value="KYNURENINE FORMAMIDASE"/>
    <property type="match status" value="1"/>
</dbReference>
<evidence type="ECO:0000256" key="9">
    <source>
        <dbReference type="ARBA" id="ARBA00038028"/>
    </source>
</evidence>
<dbReference type="EC" id="3.1.1.n2" evidence="10"/>
<comment type="caution">
    <text evidence="15">The sequence shown here is derived from an EMBL/GenBank/DDBJ whole genome shotgun (WGS) entry which is preliminary data.</text>
</comment>
<gene>
    <name evidence="15" type="ORF">QN277_016137</name>
</gene>
<evidence type="ECO:0000256" key="7">
    <source>
        <dbReference type="ARBA" id="ARBA00023034"/>
    </source>
</evidence>
<evidence type="ECO:0000313" key="15">
    <source>
        <dbReference type="EMBL" id="KAK4278271.1"/>
    </source>
</evidence>
<evidence type="ECO:0000256" key="1">
    <source>
        <dbReference type="ARBA" id="ARBA00004586"/>
    </source>
</evidence>
<dbReference type="AlphaFoldDB" id="A0AAE1TB44"/>
<dbReference type="Pfam" id="PF20434">
    <property type="entry name" value="BD-FAE"/>
    <property type="match status" value="1"/>
</dbReference>
<keyword evidence="16" id="KW-1185">Reference proteome</keyword>
<dbReference type="InterPro" id="IPR050300">
    <property type="entry name" value="GDXG_lipolytic_enzyme"/>
</dbReference>
<evidence type="ECO:0000256" key="3">
    <source>
        <dbReference type="ARBA" id="ARBA00022692"/>
    </source>
</evidence>
<comment type="similarity">
    <text evidence="9">Belongs to the AB hydrolase superfamily. Isoprenylcysteine methylesterase family.</text>
</comment>
<comment type="catalytic activity">
    <reaction evidence="11">
        <text>[protein]-C-terminal S-[(2E,6E)-farnesyl]-L-cysteine methyl ester + H2O = [protein]-C-terminal S-[(2E,6E)-farnesyl]-L-cysteine + methanol + H(+)</text>
        <dbReference type="Rhea" id="RHEA:48520"/>
        <dbReference type="Rhea" id="RHEA-COMP:12125"/>
        <dbReference type="Rhea" id="RHEA-COMP:12126"/>
        <dbReference type="ChEBI" id="CHEBI:15377"/>
        <dbReference type="ChEBI" id="CHEBI:15378"/>
        <dbReference type="ChEBI" id="CHEBI:17790"/>
        <dbReference type="ChEBI" id="CHEBI:90510"/>
        <dbReference type="ChEBI" id="CHEBI:90511"/>
        <dbReference type="EC" id="3.1.1.n2"/>
    </reaction>
</comment>
<dbReference type="FunFam" id="3.40.50.1820:FF:000084">
    <property type="entry name" value="Isoprenylcysteine alpha-carbonyl methylesterase ICME"/>
    <property type="match status" value="1"/>
</dbReference>
<name>A0AAE1TB44_9FABA</name>
<evidence type="ECO:0000256" key="2">
    <source>
        <dbReference type="ARBA" id="ARBA00004653"/>
    </source>
</evidence>
<evidence type="ECO:0000256" key="12">
    <source>
        <dbReference type="SAM" id="MobiDB-lite"/>
    </source>
</evidence>
<proteinExistence type="inferred from homology"/>